<dbReference type="AlphaFoldDB" id="A0A2G9RQN0"/>
<organism evidence="2 3">
    <name type="scientific">Aquarana catesbeiana</name>
    <name type="common">American bullfrog</name>
    <name type="synonym">Rana catesbeiana</name>
    <dbReference type="NCBI Taxonomy" id="8400"/>
    <lineage>
        <taxon>Eukaryota</taxon>
        <taxon>Metazoa</taxon>
        <taxon>Chordata</taxon>
        <taxon>Craniata</taxon>
        <taxon>Vertebrata</taxon>
        <taxon>Euteleostomi</taxon>
        <taxon>Amphibia</taxon>
        <taxon>Batrachia</taxon>
        <taxon>Anura</taxon>
        <taxon>Neobatrachia</taxon>
        <taxon>Ranoidea</taxon>
        <taxon>Ranidae</taxon>
        <taxon>Aquarana</taxon>
    </lineage>
</organism>
<reference evidence="3" key="1">
    <citation type="journal article" date="2017" name="Nat. Commun.">
        <title>The North American bullfrog draft genome provides insight into hormonal regulation of long noncoding RNA.</title>
        <authorList>
            <person name="Hammond S.A."/>
            <person name="Warren R.L."/>
            <person name="Vandervalk B.P."/>
            <person name="Kucuk E."/>
            <person name="Khan H."/>
            <person name="Gibb E.A."/>
            <person name="Pandoh P."/>
            <person name="Kirk H."/>
            <person name="Zhao Y."/>
            <person name="Jones M."/>
            <person name="Mungall A.J."/>
            <person name="Coope R."/>
            <person name="Pleasance S."/>
            <person name="Moore R.A."/>
            <person name="Holt R.A."/>
            <person name="Round J.M."/>
            <person name="Ohora S."/>
            <person name="Walle B.V."/>
            <person name="Veldhoen N."/>
            <person name="Helbing C.C."/>
            <person name="Birol I."/>
        </authorList>
    </citation>
    <scope>NUCLEOTIDE SEQUENCE [LARGE SCALE GENOMIC DNA]</scope>
</reference>
<sequence>MGLRMQIKNLLPLTTPLIFTLTLNGSEDGSTPGEKKQLTLVEESNDEDTDRGCCTGIELFGPCLPASAKLPNIWTDCMDTCRKRLKISNTEGKKKIPALFRN</sequence>
<keyword evidence="3" id="KW-1185">Reference proteome</keyword>
<evidence type="ECO:0000313" key="2">
    <source>
        <dbReference type="EMBL" id="PIO30209.1"/>
    </source>
</evidence>
<name>A0A2G9RQN0_AQUCT</name>
<protein>
    <recommendedName>
        <fullName evidence="4">Kazal-like domain-containing protein</fullName>
    </recommendedName>
</protein>
<dbReference type="Proteomes" id="UP000228934">
    <property type="component" value="Unassembled WGS sequence"/>
</dbReference>
<keyword evidence="1" id="KW-0732">Signal</keyword>
<accession>A0A2G9RQN0</accession>
<proteinExistence type="predicted"/>
<gene>
    <name evidence="2" type="ORF">AB205_0133140</name>
</gene>
<dbReference type="OrthoDB" id="10003116at2759"/>
<feature type="chain" id="PRO_5013856531" description="Kazal-like domain-containing protein" evidence="1">
    <location>
        <begin position="26"/>
        <end position="102"/>
    </location>
</feature>
<evidence type="ECO:0008006" key="4">
    <source>
        <dbReference type="Google" id="ProtNLM"/>
    </source>
</evidence>
<dbReference type="EMBL" id="KV930686">
    <property type="protein sequence ID" value="PIO30209.1"/>
    <property type="molecule type" value="Genomic_DNA"/>
</dbReference>
<feature type="signal peptide" evidence="1">
    <location>
        <begin position="1"/>
        <end position="25"/>
    </location>
</feature>
<evidence type="ECO:0000256" key="1">
    <source>
        <dbReference type="SAM" id="SignalP"/>
    </source>
</evidence>
<evidence type="ECO:0000313" key="3">
    <source>
        <dbReference type="Proteomes" id="UP000228934"/>
    </source>
</evidence>